<evidence type="ECO:0000256" key="1">
    <source>
        <dbReference type="SAM" id="SignalP"/>
    </source>
</evidence>
<dbReference type="InterPro" id="IPR050491">
    <property type="entry name" value="AmpC-like"/>
</dbReference>
<keyword evidence="3" id="KW-0121">Carboxypeptidase</keyword>
<gene>
    <name evidence="3" type="ORF">HNR67_006296</name>
</gene>
<dbReference type="SUPFAM" id="SSF56601">
    <property type="entry name" value="beta-lactamase/transpeptidase-like"/>
    <property type="match status" value="1"/>
</dbReference>
<dbReference type="AlphaFoldDB" id="A0A7W7CI55"/>
<sequence length="390" mass="40711">MITISGRRLGAVALTATLAAGLLATGGTAQAAGEHADTQAALNGYQSHAGPGAAVYAGNANGSWHLTAGSASISAARPIKSDEHFRIASQTKTFTAAVVLQLVDEGRVELDAPVERYLPGVLQGNGYDGNRITVRQVLQHTSGIPDLNVLDFAPKAAGLLKPDGSVDPRSLVKLALQTYPPASAPGVQVLYSNLGYMVNGLLVEQVTGVSMREAVTSRIINRLGLTRTAYSAAGDRTLPAPFIPGYRGVRFGPVQFWTETTTMPVGAEPSLSSAAGAMVSSLADMAKFYRALLAGQVVSPAALTEMRKIATIANPADPRWLGVGLGLQLISLSCGGQAWFHNGYGFSGYTSITAATEDGRYASMMTNAWEFTSIKPTPVDVIESALCGSR</sequence>
<proteinExistence type="predicted"/>
<evidence type="ECO:0000259" key="2">
    <source>
        <dbReference type="Pfam" id="PF00144"/>
    </source>
</evidence>
<feature type="chain" id="PRO_5030814822" evidence="1">
    <location>
        <begin position="32"/>
        <end position="390"/>
    </location>
</feature>
<dbReference type="EC" id="3.4.16.4" evidence="3"/>
<dbReference type="Proteomes" id="UP000533598">
    <property type="component" value="Unassembled WGS sequence"/>
</dbReference>
<feature type="domain" description="Beta-lactamase-related" evidence="2">
    <location>
        <begin position="46"/>
        <end position="369"/>
    </location>
</feature>
<evidence type="ECO:0000313" key="4">
    <source>
        <dbReference type="Proteomes" id="UP000533598"/>
    </source>
</evidence>
<dbReference type="PANTHER" id="PTHR46825">
    <property type="entry name" value="D-ALANYL-D-ALANINE-CARBOXYPEPTIDASE/ENDOPEPTIDASE AMPH"/>
    <property type="match status" value="1"/>
</dbReference>
<dbReference type="PANTHER" id="PTHR46825:SF7">
    <property type="entry name" value="D-ALANYL-D-ALANINE CARBOXYPEPTIDASE"/>
    <property type="match status" value="1"/>
</dbReference>
<dbReference type="InterPro" id="IPR001466">
    <property type="entry name" value="Beta-lactam-related"/>
</dbReference>
<protein>
    <submittedName>
        <fullName evidence="3">D-alanyl-D-alanine carboxypeptidase</fullName>
        <ecNumber evidence="3">3.4.16.4</ecNumber>
    </submittedName>
</protein>
<feature type="signal peptide" evidence="1">
    <location>
        <begin position="1"/>
        <end position="31"/>
    </location>
</feature>
<dbReference type="RefSeq" id="WP_185005839.1">
    <property type="nucleotide sequence ID" value="NZ_BAAAUI010000009.1"/>
</dbReference>
<dbReference type="Gene3D" id="3.40.710.10">
    <property type="entry name" value="DD-peptidase/beta-lactamase superfamily"/>
    <property type="match status" value="1"/>
</dbReference>
<name>A0A7W7CI55_9PSEU</name>
<comment type="caution">
    <text evidence="3">The sequence shown here is derived from an EMBL/GenBank/DDBJ whole genome shotgun (WGS) entry which is preliminary data.</text>
</comment>
<reference evidence="3 4" key="1">
    <citation type="submission" date="2020-08" db="EMBL/GenBank/DDBJ databases">
        <title>Sequencing the genomes of 1000 actinobacteria strains.</title>
        <authorList>
            <person name="Klenk H.-P."/>
        </authorList>
    </citation>
    <scope>NUCLEOTIDE SEQUENCE [LARGE SCALE GENOMIC DNA]</scope>
    <source>
        <strain evidence="3 4">DSM 44230</strain>
    </source>
</reference>
<dbReference type="Pfam" id="PF00144">
    <property type="entry name" value="Beta-lactamase"/>
    <property type="match status" value="1"/>
</dbReference>
<organism evidence="3 4">
    <name type="scientific">Crossiella cryophila</name>
    <dbReference type="NCBI Taxonomy" id="43355"/>
    <lineage>
        <taxon>Bacteria</taxon>
        <taxon>Bacillati</taxon>
        <taxon>Actinomycetota</taxon>
        <taxon>Actinomycetes</taxon>
        <taxon>Pseudonocardiales</taxon>
        <taxon>Pseudonocardiaceae</taxon>
        <taxon>Crossiella</taxon>
    </lineage>
</organism>
<evidence type="ECO:0000313" key="3">
    <source>
        <dbReference type="EMBL" id="MBB4680178.1"/>
    </source>
</evidence>
<accession>A0A7W7CI55</accession>
<keyword evidence="1" id="KW-0732">Signal</keyword>
<dbReference type="InterPro" id="IPR012338">
    <property type="entry name" value="Beta-lactam/transpept-like"/>
</dbReference>
<keyword evidence="4" id="KW-1185">Reference proteome</keyword>
<keyword evidence="3" id="KW-0378">Hydrolase</keyword>
<dbReference type="EMBL" id="JACHMH010000001">
    <property type="protein sequence ID" value="MBB4680178.1"/>
    <property type="molecule type" value="Genomic_DNA"/>
</dbReference>
<dbReference type="GO" id="GO:0009002">
    <property type="term" value="F:serine-type D-Ala-D-Ala carboxypeptidase activity"/>
    <property type="evidence" value="ECO:0007669"/>
    <property type="project" value="UniProtKB-EC"/>
</dbReference>
<keyword evidence="3" id="KW-0645">Protease</keyword>